<evidence type="ECO:0000256" key="2">
    <source>
        <dbReference type="ARBA" id="ARBA00005466"/>
    </source>
</evidence>
<dbReference type="GO" id="GO:0071949">
    <property type="term" value="F:FAD binding"/>
    <property type="evidence" value="ECO:0007669"/>
    <property type="project" value="InterPro"/>
</dbReference>
<evidence type="ECO:0000256" key="4">
    <source>
        <dbReference type="ARBA" id="ARBA00022827"/>
    </source>
</evidence>
<dbReference type="InterPro" id="IPR006094">
    <property type="entry name" value="Oxid_FAD_bind_N"/>
</dbReference>
<evidence type="ECO:0000313" key="7">
    <source>
        <dbReference type="EMBL" id="CAH1521570.1"/>
    </source>
</evidence>
<dbReference type="Pfam" id="PF08031">
    <property type="entry name" value="BBE"/>
    <property type="match status" value="1"/>
</dbReference>
<keyword evidence="3" id="KW-0285">Flavoprotein</keyword>
<dbReference type="InterPro" id="IPR012951">
    <property type="entry name" value="BBE"/>
</dbReference>
<dbReference type="GO" id="GO:0016491">
    <property type="term" value="F:oxidoreductase activity"/>
    <property type="evidence" value="ECO:0007669"/>
    <property type="project" value="UniProtKB-KW"/>
</dbReference>
<dbReference type="EMBL" id="CAKMTQ010000001">
    <property type="protein sequence ID" value="CAH1521570.1"/>
    <property type="molecule type" value="Genomic_DNA"/>
</dbReference>
<dbReference type="PANTHER" id="PTHR42973">
    <property type="entry name" value="BINDING OXIDOREDUCTASE, PUTATIVE (AFU_ORTHOLOGUE AFUA_1G17690)-RELATED"/>
    <property type="match status" value="1"/>
</dbReference>
<comment type="cofactor">
    <cofactor evidence="1">
        <name>FAD</name>
        <dbReference type="ChEBI" id="CHEBI:57692"/>
    </cofactor>
</comment>
<keyword evidence="5" id="KW-0560">Oxidoreductase</keyword>
<dbReference type="AlphaFoldDB" id="A0AAU9PZQ0"/>
<dbReference type="Gene3D" id="3.40.462.20">
    <property type="match status" value="1"/>
</dbReference>
<dbReference type="SUPFAM" id="SSF56176">
    <property type="entry name" value="FAD-binding/transporter-associated domain-like"/>
    <property type="match status" value="1"/>
</dbReference>
<evidence type="ECO:0000256" key="1">
    <source>
        <dbReference type="ARBA" id="ARBA00001974"/>
    </source>
</evidence>
<proteinExistence type="inferred from homology"/>
<protein>
    <submittedName>
        <fullName evidence="7">FAD-binding protein</fullName>
    </submittedName>
</protein>
<sequence>MEETMKPCDKHELIIETSAKSPDPHIQRLAVLSTFAISSNNAKRFVQKMEQDGFDKHRLLTAEDKSLSEVPGLTPFQVERMVFNTRYQYQPFVIVMCQSTQEVQQAYLTAIELQLPVRVRSGGHDHAGECSGDNVVLIDVTGIKTFKLDEDGVIATIGAGFRFYELTPLLAEHNRMIAHGTCATVGLTGFIQGGGWGPWTRKYGMCCEYLRSATLVLGDGSVIRASKDCDSELFWALRGGGGMSYGIITEMEIETFALPNEIIRFELEWNPYQKEEQKCTQQLEYSKPQPCQSTLHILKAWEQVVNETSQTDSYQLLGTNLKIDALHASDDFPRQEDLNSIDLLKHHCLMYGYWEGTPDSLTEFINSRFKTCMPNEVTIHTPHGANYPNNLYDHRLMSSWGRYSVGQDGTPFPPDYDAPAPHKITSRLVKEDGLSDEGYIELLLSLTSPLIKPENRELGLFSYVTLGAIAGDFYLITDPRDLDDISFPYRNCQYTIQYQTWWNEDIKQKFEFQHNPVLVDVNRAMDWIDKAREHKIEGTGGAFISFKDPSIPTEIYFGEHYKRLVQAKKTYAKDPFNHLRTNKTIF</sequence>
<dbReference type="InterPro" id="IPR036318">
    <property type="entry name" value="FAD-bd_PCMH-like_sf"/>
</dbReference>
<dbReference type="Proteomes" id="UP001295420">
    <property type="component" value="Unassembled WGS sequence"/>
</dbReference>
<dbReference type="InterPro" id="IPR016166">
    <property type="entry name" value="FAD-bd_PCMH"/>
</dbReference>
<dbReference type="PROSITE" id="PS51387">
    <property type="entry name" value="FAD_PCMH"/>
    <property type="match status" value="1"/>
</dbReference>
<comment type="similarity">
    <text evidence="2">Belongs to the oxygen-dependent FAD-linked oxidoreductase family.</text>
</comment>
<comment type="caution">
    <text evidence="7">The sequence shown here is derived from an EMBL/GenBank/DDBJ whole genome shotgun (WGS) entry which is preliminary data.</text>
</comment>
<name>A0AAU9PZQ0_9VIBR</name>
<dbReference type="PANTHER" id="PTHR42973:SF39">
    <property type="entry name" value="FAD-BINDING PCMH-TYPE DOMAIN-CONTAINING PROTEIN"/>
    <property type="match status" value="1"/>
</dbReference>
<feature type="domain" description="FAD-binding PCMH-type" evidence="6">
    <location>
        <begin position="87"/>
        <end position="258"/>
    </location>
</feature>
<gene>
    <name evidence="7" type="ORF">THF1D04_11017</name>
</gene>
<organism evidence="7 8">
    <name type="scientific">Vibrio owensii</name>
    <dbReference type="NCBI Taxonomy" id="696485"/>
    <lineage>
        <taxon>Bacteria</taxon>
        <taxon>Pseudomonadati</taxon>
        <taxon>Pseudomonadota</taxon>
        <taxon>Gammaproteobacteria</taxon>
        <taxon>Vibrionales</taxon>
        <taxon>Vibrionaceae</taxon>
        <taxon>Vibrio</taxon>
    </lineage>
</organism>
<dbReference type="Pfam" id="PF01565">
    <property type="entry name" value="FAD_binding_4"/>
    <property type="match status" value="1"/>
</dbReference>
<dbReference type="InterPro" id="IPR016169">
    <property type="entry name" value="FAD-bd_PCMH_sub2"/>
</dbReference>
<dbReference type="InterPro" id="IPR050416">
    <property type="entry name" value="FAD-linked_Oxidoreductase"/>
</dbReference>
<evidence type="ECO:0000256" key="5">
    <source>
        <dbReference type="ARBA" id="ARBA00023002"/>
    </source>
</evidence>
<dbReference type="Gene3D" id="3.30.465.10">
    <property type="match status" value="2"/>
</dbReference>
<evidence type="ECO:0000259" key="6">
    <source>
        <dbReference type="PROSITE" id="PS51387"/>
    </source>
</evidence>
<accession>A0AAU9PZQ0</accession>
<evidence type="ECO:0000256" key="3">
    <source>
        <dbReference type="ARBA" id="ARBA00022630"/>
    </source>
</evidence>
<evidence type="ECO:0000313" key="8">
    <source>
        <dbReference type="Proteomes" id="UP001295420"/>
    </source>
</evidence>
<reference evidence="7" key="1">
    <citation type="submission" date="2022-01" db="EMBL/GenBank/DDBJ databases">
        <authorList>
            <person name="Lagorce A."/>
        </authorList>
    </citation>
    <scope>NUCLEOTIDE SEQUENCE</scope>
    <source>
        <strain evidence="7">Th15_F1_D04</strain>
    </source>
</reference>
<dbReference type="RefSeq" id="WP_409930142.1">
    <property type="nucleotide sequence ID" value="NZ_CAKMTQ010000001.1"/>
</dbReference>
<keyword evidence="4" id="KW-0274">FAD</keyword>